<dbReference type="PhylomeDB" id="A0A0G4ELJ1"/>
<name>A0A0G4ELJ1_VITBC</name>
<dbReference type="STRING" id="1169540.A0A0G4ELJ1"/>
<dbReference type="OMA" id="HAMDEHI"/>
<dbReference type="AlphaFoldDB" id="A0A0G4ELJ1"/>
<keyword evidence="9" id="KW-1185">Reference proteome</keyword>
<dbReference type="Pfam" id="PF00004">
    <property type="entry name" value="AAA"/>
    <property type="match status" value="1"/>
</dbReference>
<dbReference type="VEuPathDB" id="CryptoDB:Vbra_12273"/>
<dbReference type="OrthoDB" id="10251136at2759"/>
<evidence type="ECO:0000256" key="2">
    <source>
        <dbReference type="ARBA" id="ARBA00022840"/>
    </source>
</evidence>
<dbReference type="InterPro" id="IPR027417">
    <property type="entry name" value="P-loop_NTPase"/>
</dbReference>
<protein>
    <recommendedName>
        <fullName evidence="10">AAA+ ATPase domain-containing protein</fullName>
    </recommendedName>
</protein>
<dbReference type="GO" id="GO:0005524">
    <property type="term" value="F:ATP binding"/>
    <property type="evidence" value="ECO:0007669"/>
    <property type="project" value="UniProtKB-KW"/>
</dbReference>
<keyword evidence="1 3" id="KW-0547">Nucleotide-binding</keyword>
<feature type="compositionally biased region" description="Low complexity" evidence="4">
    <location>
        <begin position="196"/>
        <end position="215"/>
    </location>
</feature>
<dbReference type="EMBL" id="CDMY01000255">
    <property type="protein sequence ID" value="CEL97688.1"/>
    <property type="molecule type" value="Genomic_DNA"/>
</dbReference>
<dbReference type="GO" id="GO:0016887">
    <property type="term" value="F:ATP hydrolysis activity"/>
    <property type="evidence" value="ECO:0007669"/>
    <property type="project" value="InterPro"/>
</dbReference>
<feature type="region of interest" description="Disordered" evidence="4">
    <location>
        <begin position="164"/>
        <end position="229"/>
    </location>
</feature>
<dbReference type="InterPro" id="IPR050304">
    <property type="entry name" value="MT-severing_AAA_ATPase"/>
</dbReference>
<dbReference type="InterPro" id="IPR003960">
    <property type="entry name" value="ATPase_AAA_CS"/>
</dbReference>
<keyword evidence="2 3" id="KW-0067">ATP-binding</keyword>
<evidence type="ECO:0000256" key="4">
    <source>
        <dbReference type="SAM" id="MobiDB-lite"/>
    </source>
</evidence>
<sequence>MYFRAVASCDSLEATPAARAVLGTTDAGCQREALALLQDECPAGDDKVCEYVAQVAQQHTFEFIERTTAPFPAEMSADGGGPPHFLFEQHCALPKVLQVDIAKIQGAAGADDDMDMDTGAAADGSSDPLTAYLTPDDRASVVGHVLAGSAAAVDVSSCTTWQAKPQNKRPLLHGVAAPPATRPKMSTNIPQHHHQQQQQQQQQQQRPQPAPFAGARGAGGAGGAVGEERPAAAPKGAFTSAMGLMSKKEQDRIRQQNQACRQGAGAASMEIAEEVPGLDEKHIEAARAMLLTDVTDKVCENDIAGLQDVKQIIREAIIQPLCCPRLFGGIIQPPKKWIAHAVGANFFNVELSSMLNKYVGETEKYIKAVFYLASRMSPAVIFMDEIDALVGQRTDKEEDITLRMKNQLLQQMDGVSRDGSKAVTVVGATNRPFSIDEAARRRLTKRVMVPLPDLTNRIKQISLLLTKHQSTNGRVDMSEEDLKTVGQQTEGYNGSDLANLAREAALYPVRELMSQLGDELGRVDANLSMARPLTLQDFISARTKCKPSVGAHAMDEHIRFAQEYGSA</sequence>
<evidence type="ECO:0000313" key="9">
    <source>
        <dbReference type="Proteomes" id="UP000041254"/>
    </source>
</evidence>
<dbReference type="InterPro" id="IPR015415">
    <property type="entry name" value="Spast_Vps4_C"/>
</dbReference>
<feature type="compositionally biased region" description="Gly residues" evidence="4">
    <location>
        <begin position="216"/>
        <end position="225"/>
    </location>
</feature>
<proteinExistence type="inferred from homology"/>
<dbReference type="PROSITE" id="PS00674">
    <property type="entry name" value="AAA"/>
    <property type="match status" value="1"/>
</dbReference>
<dbReference type="Gene3D" id="1.10.8.60">
    <property type="match status" value="1"/>
</dbReference>
<evidence type="ECO:0000313" key="8">
    <source>
        <dbReference type="EMBL" id="CEL97688.1"/>
    </source>
</evidence>
<evidence type="ECO:0008006" key="10">
    <source>
        <dbReference type="Google" id="ProtNLM"/>
    </source>
</evidence>
<evidence type="ECO:0000256" key="1">
    <source>
        <dbReference type="ARBA" id="ARBA00022741"/>
    </source>
</evidence>
<dbReference type="SUPFAM" id="SSF52540">
    <property type="entry name" value="P-loop containing nucleoside triphosphate hydrolases"/>
    <property type="match status" value="1"/>
</dbReference>
<dbReference type="Proteomes" id="UP000041254">
    <property type="component" value="Unassembled WGS sequence"/>
</dbReference>
<dbReference type="InParanoid" id="A0A0G4ELJ1"/>
<evidence type="ECO:0000259" key="7">
    <source>
        <dbReference type="Pfam" id="PF17862"/>
    </source>
</evidence>
<feature type="domain" description="AAA ATPase AAA+ lid" evidence="7">
    <location>
        <begin position="480"/>
        <end position="517"/>
    </location>
</feature>
<feature type="domain" description="Spastin/Vps4 C-terminal" evidence="6">
    <location>
        <begin position="524"/>
        <end position="565"/>
    </location>
</feature>
<dbReference type="Gene3D" id="3.40.50.300">
    <property type="entry name" value="P-loop containing nucleotide triphosphate hydrolases"/>
    <property type="match status" value="1"/>
</dbReference>
<comment type="similarity">
    <text evidence="3">Belongs to the AAA ATPase family.</text>
</comment>
<evidence type="ECO:0000259" key="6">
    <source>
        <dbReference type="Pfam" id="PF09336"/>
    </source>
</evidence>
<evidence type="ECO:0000256" key="3">
    <source>
        <dbReference type="RuleBase" id="RU003651"/>
    </source>
</evidence>
<dbReference type="PANTHER" id="PTHR23074:SF83">
    <property type="entry name" value="VACUOLAR PROTEIN SORTING-ASSOCIATED PROTEIN 4A"/>
    <property type="match status" value="1"/>
</dbReference>
<gene>
    <name evidence="8" type="ORF">Vbra_12273</name>
</gene>
<dbReference type="Pfam" id="PF17862">
    <property type="entry name" value="AAA_lid_3"/>
    <property type="match status" value="1"/>
</dbReference>
<dbReference type="InterPro" id="IPR003959">
    <property type="entry name" value="ATPase_AAA_core"/>
</dbReference>
<dbReference type="InterPro" id="IPR041569">
    <property type="entry name" value="AAA_lid_3"/>
</dbReference>
<dbReference type="PANTHER" id="PTHR23074">
    <property type="entry name" value="AAA DOMAIN-CONTAINING"/>
    <property type="match status" value="1"/>
</dbReference>
<evidence type="ECO:0000259" key="5">
    <source>
        <dbReference type="Pfam" id="PF00004"/>
    </source>
</evidence>
<feature type="domain" description="ATPase AAA-type core" evidence="5">
    <location>
        <begin position="336"/>
        <end position="451"/>
    </location>
</feature>
<reference evidence="8 9" key="1">
    <citation type="submission" date="2014-11" db="EMBL/GenBank/DDBJ databases">
        <authorList>
            <person name="Zhu J."/>
            <person name="Qi W."/>
            <person name="Song R."/>
        </authorList>
    </citation>
    <scope>NUCLEOTIDE SEQUENCE [LARGE SCALE GENOMIC DNA]</scope>
</reference>
<organism evidence="8 9">
    <name type="scientific">Vitrella brassicaformis (strain CCMP3155)</name>
    <dbReference type="NCBI Taxonomy" id="1169540"/>
    <lineage>
        <taxon>Eukaryota</taxon>
        <taxon>Sar</taxon>
        <taxon>Alveolata</taxon>
        <taxon>Colpodellida</taxon>
        <taxon>Vitrellaceae</taxon>
        <taxon>Vitrella</taxon>
    </lineage>
</organism>
<dbReference type="Pfam" id="PF09336">
    <property type="entry name" value="Vps4_C"/>
    <property type="match status" value="1"/>
</dbReference>
<accession>A0A0G4ELJ1</accession>